<sequence>MRCGAAFVLVLALCVALRGTADDKKGEKPLDPELKKLQGRWELTYHETAGQDDTKECKWVMVVDGDRWTVTDGDGGTSKGTLRLDPTKKPKQLAYTITGADGDQEFIGIYELDGDTYKTCDVAKGKERPTEFATKEETGQVAAWKRAKVKD</sequence>
<accession>A0ABU5F5G2</accession>
<dbReference type="NCBIfam" id="TIGR03067">
    <property type="entry name" value="Planc_TIGR03067"/>
    <property type="match status" value="1"/>
</dbReference>
<dbReference type="RefSeq" id="WP_320688866.1">
    <property type="nucleotide sequence ID" value="NZ_JAXBLV010000216.1"/>
</dbReference>
<evidence type="ECO:0000313" key="3">
    <source>
        <dbReference type="Proteomes" id="UP001272242"/>
    </source>
</evidence>
<dbReference type="InterPro" id="IPR017504">
    <property type="entry name" value="CHP03067_Planctomycetes"/>
</dbReference>
<name>A0ABU5F5G2_9BACT</name>
<evidence type="ECO:0000256" key="1">
    <source>
        <dbReference type="SAM" id="SignalP"/>
    </source>
</evidence>
<keyword evidence="3" id="KW-1185">Reference proteome</keyword>
<proteinExistence type="predicted"/>
<feature type="chain" id="PRO_5045529688" evidence="1">
    <location>
        <begin position="22"/>
        <end position="151"/>
    </location>
</feature>
<reference evidence="3" key="1">
    <citation type="journal article" date="2023" name="Mar. Drugs">
        <title>Gemmata algarum, a Novel Planctomycete Isolated from an Algal Mat, Displays Antimicrobial Activity.</title>
        <authorList>
            <person name="Kumar G."/>
            <person name="Kallscheuer N."/>
            <person name="Kashif M."/>
            <person name="Ahamad S."/>
            <person name="Jagadeeshwari U."/>
            <person name="Pannikurungottu S."/>
            <person name="Haufschild T."/>
            <person name="Kabuu M."/>
            <person name="Sasikala C."/>
            <person name="Jogler C."/>
            <person name="Ramana C."/>
        </authorList>
    </citation>
    <scope>NUCLEOTIDE SEQUENCE [LARGE SCALE GENOMIC DNA]</scope>
    <source>
        <strain evidence="3">JC673</strain>
    </source>
</reference>
<keyword evidence="1" id="KW-0732">Signal</keyword>
<dbReference type="Proteomes" id="UP001272242">
    <property type="component" value="Unassembled WGS sequence"/>
</dbReference>
<evidence type="ECO:0000313" key="2">
    <source>
        <dbReference type="EMBL" id="MDY3562550.1"/>
    </source>
</evidence>
<comment type="caution">
    <text evidence="2">The sequence shown here is derived from an EMBL/GenBank/DDBJ whole genome shotgun (WGS) entry which is preliminary data.</text>
</comment>
<gene>
    <name evidence="2" type="ORF">R5W23_004016</name>
</gene>
<protein>
    <submittedName>
        <fullName evidence="2">TIGR03067 domain-containing protein</fullName>
    </submittedName>
</protein>
<feature type="signal peptide" evidence="1">
    <location>
        <begin position="1"/>
        <end position="21"/>
    </location>
</feature>
<dbReference type="EMBL" id="JAXBLV010000216">
    <property type="protein sequence ID" value="MDY3562550.1"/>
    <property type="molecule type" value="Genomic_DNA"/>
</dbReference>
<organism evidence="2 3">
    <name type="scientific">Gemmata algarum</name>
    <dbReference type="NCBI Taxonomy" id="2975278"/>
    <lineage>
        <taxon>Bacteria</taxon>
        <taxon>Pseudomonadati</taxon>
        <taxon>Planctomycetota</taxon>
        <taxon>Planctomycetia</taxon>
        <taxon>Gemmatales</taxon>
        <taxon>Gemmataceae</taxon>
        <taxon>Gemmata</taxon>
    </lineage>
</organism>